<dbReference type="EMBL" id="SJOI01000001">
    <property type="protein sequence ID" value="TCL03720.1"/>
    <property type="molecule type" value="Genomic_DNA"/>
</dbReference>
<dbReference type="GO" id="GO:0005737">
    <property type="term" value="C:cytoplasm"/>
    <property type="evidence" value="ECO:0007669"/>
    <property type="project" value="TreeGrafter"/>
</dbReference>
<gene>
    <name evidence="6" type="ORF">EZJ58_1799</name>
</gene>
<evidence type="ECO:0000313" key="6">
    <source>
        <dbReference type="EMBL" id="TCL03720.1"/>
    </source>
</evidence>
<dbReference type="PRINTS" id="PR00508">
    <property type="entry name" value="S21N4MTFRASE"/>
</dbReference>
<dbReference type="InterPro" id="IPR029063">
    <property type="entry name" value="SAM-dependent_MTases_sf"/>
</dbReference>
<protein>
    <recommendedName>
        <fullName evidence="4">Methyltransferase</fullName>
        <ecNumber evidence="4">2.1.1.-</ecNumber>
    </recommendedName>
</protein>
<dbReference type="InterPro" id="IPR002941">
    <property type="entry name" value="DNA_methylase_N4/N6"/>
</dbReference>
<name>A0A4R1NHT0_9GAMM</name>
<proteinExistence type="inferred from homology"/>
<keyword evidence="2 6" id="KW-0489">Methyltransferase</keyword>
<comment type="caution">
    <text evidence="6">The sequence shown here is derived from an EMBL/GenBank/DDBJ whole genome shotgun (WGS) entry which is preliminary data.</text>
</comment>
<evidence type="ECO:0000256" key="3">
    <source>
        <dbReference type="ARBA" id="ARBA00022679"/>
    </source>
</evidence>
<evidence type="ECO:0000256" key="1">
    <source>
        <dbReference type="ARBA" id="ARBA00006594"/>
    </source>
</evidence>
<dbReference type="PANTHER" id="PTHR13370">
    <property type="entry name" value="RNA METHYLASE-RELATED"/>
    <property type="match status" value="1"/>
</dbReference>
<sequence length="244" mass="27432">MPFQQHTIGSATLYCGDSLDILRELNEPVDALITDPPYSSGGLHHSARTQSPGDKYLNSTKYHEFFGDNRDARSWSFWMTQWLSQTRRLVKPGGYAMVFSDWRQLPTLTDVLQAGGYIWRGLVPWDKTASSRAPHTGYFRHQCEYVAWGSVGTLPKCRHGGPWPGLIAKRVIPSEKLHMTGKPVELMEQLIKPVTPGGLILDPFMGSASTGVAALRLGYRFIGIEMSQEYFDISCARLESFLFE</sequence>
<dbReference type="RefSeq" id="WP_132922563.1">
    <property type="nucleotide sequence ID" value="NZ_SJOI01000001.1"/>
</dbReference>
<dbReference type="PANTHER" id="PTHR13370:SF3">
    <property type="entry name" value="TRNA (GUANINE(10)-N2)-METHYLTRANSFERASE HOMOLOG"/>
    <property type="match status" value="1"/>
</dbReference>
<keyword evidence="7" id="KW-1185">Reference proteome</keyword>
<dbReference type="AlphaFoldDB" id="A0A4R1NHT0"/>
<dbReference type="OrthoDB" id="9816043at2"/>
<reference evidence="6 7" key="1">
    <citation type="submission" date="2019-02" db="EMBL/GenBank/DDBJ databases">
        <title>Investigation of anaerobic lignin degradation for improved lignocellulosic biofuels.</title>
        <authorList>
            <person name="Deangelis K."/>
        </authorList>
    </citation>
    <scope>NUCLEOTIDE SEQUENCE [LARGE SCALE GENOMIC DNA]</scope>
    <source>
        <strain evidence="6 7">159R</strain>
    </source>
</reference>
<organism evidence="6 7">
    <name type="scientific">Sodalis ligni</name>
    <dbReference type="NCBI Taxonomy" id="2697027"/>
    <lineage>
        <taxon>Bacteria</taxon>
        <taxon>Pseudomonadati</taxon>
        <taxon>Pseudomonadota</taxon>
        <taxon>Gammaproteobacteria</taxon>
        <taxon>Enterobacterales</taxon>
        <taxon>Bruguierivoracaceae</taxon>
        <taxon>Sodalis</taxon>
    </lineage>
</organism>
<dbReference type="PROSITE" id="PS00092">
    <property type="entry name" value="N6_MTASE"/>
    <property type="match status" value="1"/>
</dbReference>
<keyword evidence="3 6" id="KW-0808">Transferase</keyword>
<dbReference type="InterPro" id="IPR001091">
    <property type="entry name" value="RM_Methyltransferase"/>
</dbReference>
<dbReference type="SUPFAM" id="SSF53335">
    <property type="entry name" value="S-adenosyl-L-methionine-dependent methyltransferases"/>
    <property type="match status" value="1"/>
</dbReference>
<dbReference type="Pfam" id="PF01555">
    <property type="entry name" value="N6_N4_Mtase"/>
    <property type="match status" value="2"/>
</dbReference>
<dbReference type="Proteomes" id="UP000294555">
    <property type="component" value="Unassembled WGS sequence"/>
</dbReference>
<dbReference type="EC" id="2.1.1.-" evidence="4"/>
<evidence type="ECO:0000259" key="5">
    <source>
        <dbReference type="Pfam" id="PF01555"/>
    </source>
</evidence>
<dbReference type="GO" id="GO:0009007">
    <property type="term" value="F:site-specific DNA-methyltransferase (adenine-specific) activity"/>
    <property type="evidence" value="ECO:0007669"/>
    <property type="project" value="TreeGrafter"/>
</dbReference>
<comment type="similarity">
    <text evidence="1 4">Belongs to the N(4)/N(6)-methyltransferase family.</text>
</comment>
<dbReference type="Gene3D" id="3.40.50.150">
    <property type="entry name" value="Vaccinia Virus protein VP39"/>
    <property type="match status" value="1"/>
</dbReference>
<dbReference type="GO" id="GO:0003677">
    <property type="term" value="F:DNA binding"/>
    <property type="evidence" value="ECO:0007669"/>
    <property type="project" value="InterPro"/>
</dbReference>
<dbReference type="InterPro" id="IPR002052">
    <property type="entry name" value="DNA_methylase_N6_adenine_CS"/>
</dbReference>
<feature type="domain" description="DNA methylase N-4/N-6" evidence="5">
    <location>
        <begin position="176"/>
        <end position="234"/>
    </location>
</feature>
<dbReference type="GO" id="GO:0032259">
    <property type="term" value="P:methylation"/>
    <property type="evidence" value="ECO:0007669"/>
    <property type="project" value="UniProtKB-KW"/>
</dbReference>
<evidence type="ECO:0000313" key="7">
    <source>
        <dbReference type="Proteomes" id="UP000294555"/>
    </source>
</evidence>
<evidence type="ECO:0000256" key="4">
    <source>
        <dbReference type="RuleBase" id="RU362026"/>
    </source>
</evidence>
<dbReference type="GO" id="GO:0008170">
    <property type="term" value="F:N-methyltransferase activity"/>
    <property type="evidence" value="ECO:0007669"/>
    <property type="project" value="InterPro"/>
</dbReference>
<feature type="domain" description="DNA methylase N-4/N-6" evidence="5">
    <location>
        <begin position="29"/>
        <end position="148"/>
    </location>
</feature>
<accession>A0A4R1NHT0</accession>
<evidence type="ECO:0000256" key="2">
    <source>
        <dbReference type="ARBA" id="ARBA00022603"/>
    </source>
</evidence>